<dbReference type="InterPro" id="IPR036610">
    <property type="entry name" value="PEBP-like_sf"/>
</dbReference>
<dbReference type="PANTHER" id="PTHR11362:SF82">
    <property type="entry name" value="PHOSPHATIDYLETHANOLAMINE-BINDING PROTEIN 4"/>
    <property type="match status" value="1"/>
</dbReference>
<accession>A0A6C0IES5</accession>
<evidence type="ECO:0000313" key="1">
    <source>
        <dbReference type="EMBL" id="QHT91604.1"/>
    </source>
</evidence>
<sequence length="151" mass="17135">MVKRRTKKLRKTKKRGGEIVMNIQYPSFSLRNNSSLATTIQATEEEPTVILPSIPLTTLIMHDPNSSQPSWLHWLVTNIPNGHITKGSVIVPYNGPSPPKGTGTHNYKFELYKQTTQINISSLERNHFSPESFINENGLTFLKRKSFKVNT</sequence>
<evidence type="ECO:0008006" key="2">
    <source>
        <dbReference type="Google" id="ProtNLM"/>
    </source>
</evidence>
<organism evidence="1">
    <name type="scientific">viral metagenome</name>
    <dbReference type="NCBI Taxonomy" id="1070528"/>
    <lineage>
        <taxon>unclassified sequences</taxon>
        <taxon>metagenomes</taxon>
        <taxon>organismal metagenomes</taxon>
    </lineage>
</organism>
<dbReference type="InterPro" id="IPR008914">
    <property type="entry name" value="PEBP"/>
</dbReference>
<protein>
    <recommendedName>
        <fullName evidence="2">Phosphatidylethanolamine-binding protein</fullName>
    </recommendedName>
</protein>
<dbReference type="AlphaFoldDB" id="A0A6C0IES5"/>
<dbReference type="CDD" id="cd00866">
    <property type="entry name" value="PEBP_euk"/>
    <property type="match status" value="1"/>
</dbReference>
<dbReference type="Gene3D" id="3.90.280.10">
    <property type="entry name" value="PEBP-like"/>
    <property type="match status" value="1"/>
</dbReference>
<proteinExistence type="predicted"/>
<reference evidence="1" key="1">
    <citation type="journal article" date="2020" name="Nature">
        <title>Giant virus diversity and host interactions through global metagenomics.</title>
        <authorList>
            <person name="Schulz F."/>
            <person name="Roux S."/>
            <person name="Paez-Espino D."/>
            <person name="Jungbluth S."/>
            <person name="Walsh D.A."/>
            <person name="Denef V.J."/>
            <person name="McMahon K.D."/>
            <person name="Konstantinidis K.T."/>
            <person name="Eloe-Fadrosh E.A."/>
            <person name="Kyrpides N.C."/>
            <person name="Woyke T."/>
        </authorList>
    </citation>
    <scope>NUCLEOTIDE SEQUENCE</scope>
    <source>
        <strain evidence="1">GVMAG-M-3300023184-77</strain>
    </source>
</reference>
<dbReference type="InterPro" id="IPR035810">
    <property type="entry name" value="PEBP_euk"/>
</dbReference>
<dbReference type="EMBL" id="MN740166">
    <property type="protein sequence ID" value="QHT91604.1"/>
    <property type="molecule type" value="Genomic_DNA"/>
</dbReference>
<name>A0A6C0IES5_9ZZZZ</name>
<dbReference type="Pfam" id="PF01161">
    <property type="entry name" value="PBP"/>
    <property type="match status" value="1"/>
</dbReference>
<dbReference type="SUPFAM" id="SSF49777">
    <property type="entry name" value="PEBP-like"/>
    <property type="match status" value="1"/>
</dbReference>
<dbReference type="PANTHER" id="PTHR11362">
    <property type="entry name" value="PHOSPHATIDYLETHANOLAMINE-BINDING PROTEIN"/>
    <property type="match status" value="1"/>
</dbReference>